<name>A0A8G2MQ66_RHILV</name>
<sequence>MNGRFNGSGENAAAQLCPKSAVGTASGGVAQHRADEIDDDVFHMLEQELDWAELAALPPGRDEIVES</sequence>
<comment type="caution">
    <text evidence="1">The sequence shown here is derived from an EMBL/GenBank/DDBJ whole genome shotgun (WGS) entry which is preliminary data.</text>
</comment>
<evidence type="ECO:0000313" key="1">
    <source>
        <dbReference type="EMBL" id="TBX93033.1"/>
    </source>
</evidence>
<accession>A0A8G2MQ66</accession>
<gene>
    <name evidence="1" type="ORF">E0H31_15170</name>
</gene>
<dbReference type="GeneID" id="303208789"/>
<dbReference type="RefSeq" id="WP_041936438.1">
    <property type="nucleotide sequence ID" value="NZ_SJLU01000007.1"/>
</dbReference>
<evidence type="ECO:0000313" key="2">
    <source>
        <dbReference type="Proteomes" id="UP000291866"/>
    </source>
</evidence>
<proteinExistence type="predicted"/>
<reference evidence="1 2" key="1">
    <citation type="submission" date="2019-02" db="EMBL/GenBank/DDBJ databases">
        <title>The competitiveness to form nodules shapes the capacities of Rhizobium leguminosarum sv viciae communities to promote symbiosis with specific hosts.</title>
        <authorList>
            <person name="Boivin S."/>
            <person name="Lepetit M."/>
        </authorList>
    </citation>
    <scope>NUCLEOTIDE SEQUENCE [LARGE SCALE GENOMIC DNA]</scope>
    <source>
        <strain evidence="1 2">SPF4F3</strain>
    </source>
</reference>
<dbReference type="AlphaFoldDB" id="A0A8G2MQ66"/>
<protein>
    <submittedName>
        <fullName evidence="1">Uncharacterized protein</fullName>
    </submittedName>
</protein>
<dbReference type="EMBL" id="SJLU01000007">
    <property type="protein sequence ID" value="TBX93033.1"/>
    <property type="molecule type" value="Genomic_DNA"/>
</dbReference>
<organism evidence="1 2">
    <name type="scientific">Rhizobium leguminosarum bv. viciae</name>
    <dbReference type="NCBI Taxonomy" id="387"/>
    <lineage>
        <taxon>Bacteria</taxon>
        <taxon>Pseudomonadati</taxon>
        <taxon>Pseudomonadota</taxon>
        <taxon>Alphaproteobacteria</taxon>
        <taxon>Hyphomicrobiales</taxon>
        <taxon>Rhizobiaceae</taxon>
        <taxon>Rhizobium/Agrobacterium group</taxon>
        <taxon>Rhizobium</taxon>
    </lineage>
</organism>
<dbReference type="Proteomes" id="UP000291866">
    <property type="component" value="Unassembled WGS sequence"/>
</dbReference>